<evidence type="ECO:0000256" key="3">
    <source>
        <dbReference type="ARBA" id="ARBA00022840"/>
    </source>
</evidence>
<dbReference type="Pfam" id="PF08448">
    <property type="entry name" value="PAS_4"/>
    <property type="match status" value="1"/>
</dbReference>
<dbReference type="SMART" id="SM00382">
    <property type="entry name" value="AAA"/>
    <property type="match status" value="1"/>
</dbReference>
<feature type="domain" description="Sigma-54 factor interaction" evidence="9">
    <location>
        <begin position="149"/>
        <end position="378"/>
    </location>
</feature>
<dbReference type="InterPro" id="IPR003593">
    <property type="entry name" value="AAA+_ATPase"/>
</dbReference>
<keyword evidence="4" id="KW-0805">Transcription regulation</keyword>
<proteinExistence type="predicted"/>
<dbReference type="Gene3D" id="1.10.10.60">
    <property type="entry name" value="Homeodomain-like"/>
    <property type="match status" value="1"/>
</dbReference>
<dbReference type="PROSITE" id="PS50113">
    <property type="entry name" value="PAC"/>
    <property type="match status" value="1"/>
</dbReference>
<dbReference type="PATRIC" id="fig|1196324.3.peg.45"/>
<evidence type="ECO:0000259" key="9">
    <source>
        <dbReference type="PROSITE" id="PS50045"/>
    </source>
</evidence>
<evidence type="ECO:0000313" key="13">
    <source>
        <dbReference type="Proteomes" id="UP000004080"/>
    </source>
</evidence>
<feature type="domain" description="PAC" evidence="11">
    <location>
        <begin position="72"/>
        <end position="124"/>
    </location>
</feature>
<dbReference type="PROSITE" id="PS50112">
    <property type="entry name" value="PAS"/>
    <property type="match status" value="1"/>
</dbReference>
<dbReference type="InterPro" id="IPR025944">
    <property type="entry name" value="Sigma_54_int_dom_CS"/>
</dbReference>
<evidence type="ECO:0000256" key="5">
    <source>
        <dbReference type="ARBA" id="ARBA00023125"/>
    </source>
</evidence>
<dbReference type="Gene3D" id="1.10.8.60">
    <property type="match status" value="1"/>
</dbReference>
<keyword evidence="3" id="KW-0067">ATP-binding</keyword>
<dbReference type="PROSITE" id="PS00676">
    <property type="entry name" value="SIGMA54_INTERACT_2"/>
    <property type="match status" value="1"/>
</dbReference>
<dbReference type="InterPro" id="IPR027417">
    <property type="entry name" value="P-loop_NTPase"/>
</dbReference>
<evidence type="ECO:0000256" key="1">
    <source>
        <dbReference type="ARBA" id="ARBA00022741"/>
    </source>
</evidence>
<dbReference type="InterPro" id="IPR058031">
    <property type="entry name" value="AAA_lid_NorR"/>
</dbReference>
<dbReference type="PROSITE" id="PS50045">
    <property type="entry name" value="SIGMA54_INTERACT_4"/>
    <property type="match status" value="1"/>
</dbReference>
<gene>
    <name evidence="12" type="ORF">A374_00225</name>
</gene>
<evidence type="ECO:0000256" key="4">
    <source>
        <dbReference type="ARBA" id="ARBA00023015"/>
    </source>
</evidence>
<dbReference type="GO" id="GO:0005524">
    <property type="term" value="F:ATP binding"/>
    <property type="evidence" value="ECO:0007669"/>
    <property type="project" value="UniProtKB-KW"/>
</dbReference>
<evidence type="ECO:0000256" key="6">
    <source>
        <dbReference type="ARBA" id="ARBA00023163"/>
    </source>
</evidence>
<dbReference type="CDD" id="cd00009">
    <property type="entry name" value="AAA"/>
    <property type="match status" value="1"/>
</dbReference>
<dbReference type="PROSITE" id="PS00688">
    <property type="entry name" value="SIGMA54_INTERACT_3"/>
    <property type="match status" value="1"/>
</dbReference>
<dbReference type="SUPFAM" id="SSF52540">
    <property type="entry name" value="P-loop containing nucleoside triphosphate hydrolases"/>
    <property type="match status" value="1"/>
</dbReference>
<dbReference type="EMBL" id="AKKV01000004">
    <property type="protein sequence ID" value="EIT87451.1"/>
    <property type="molecule type" value="Genomic_DNA"/>
</dbReference>
<keyword evidence="8" id="KW-0175">Coiled coil</keyword>
<dbReference type="SUPFAM" id="SSF46689">
    <property type="entry name" value="Homeodomain-like"/>
    <property type="match status" value="1"/>
</dbReference>
<dbReference type="PANTHER" id="PTHR32071:SF57">
    <property type="entry name" value="C4-DICARBOXYLATE TRANSPORT TRANSCRIPTIONAL REGULATORY PROTEIN DCTD"/>
    <property type="match status" value="1"/>
</dbReference>
<dbReference type="InterPro" id="IPR035965">
    <property type="entry name" value="PAS-like_dom_sf"/>
</dbReference>
<feature type="coiled-coil region" evidence="8">
    <location>
        <begin position="115"/>
        <end position="142"/>
    </location>
</feature>
<dbReference type="InterPro" id="IPR025943">
    <property type="entry name" value="Sigma_54_int_dom_ATP-bd_2"/>
</dbReference>
<dbReference type="Proteomes" id="UP000004080">
    <property type="component" value="Unassembled WGS sequence"/>
</dbReference>
<dbReference type="STRING" id="1196324.A374_00225"/>
<evidence type="ECO:0000259" key="11">
    <source>
        <dbReference type="PROSITE" id="PS50113"/>
    </source>
</evidence>
<dbReference type="AlphaFoldDB" id="I8J6P1"/>
<dbReference type="Gene3D" id="3.30.450.20">
    <property type="entry name" value="PAS domain"/>
    <property type="match status" value="1"/>
</dbReference>
<evidence type="ECO:0000256" key="8">
    <source>
        <dbReference type="SAM" id="Coils"/>
    </source>
</evidence>
<dbReference type="InterPro" id="IPR013656">
    <property type="entry name" value="PAS_4"/>
</dbReference>
<dbReference type="Gene3D" id="3.40.50.300">
    <property type="entry name" value="P-loop containing nucleotide triphosphate hydrolases"/>
    <property type="match status" value="1"/>
</dbReference>
<keyword evidence="2" id="KW-0058">Aromatic hydrocarbons catabolism</keyword>
<reference evidence="12 13" key="1">
    <citation type="journal article" date="2012" name="J. Bacteriol.">
        <title>Genome of Bacillus macauensis ZFHKF-1, a Long-Chain-Forming Bacterium.</title>
        <authorList>
            <person name="Cai L."/>
            <person name="Zhang T."/>
        </authorList>
    </citation>
    <scope>NUCLEOTIDE SEQUENCE [LARGE SCALE GENOMIC DNA]</scope>
    <source>
        <strain evidence="12 13">ZFHKF-1</strain>
    </source>
</reference>
<evidence type="ECO:0000259" key="10">
    <source>
        <dbReference type="PROSITE" id="PS50112"/>
    </source>
</evidence>
<evidence type="ECO:0000256" key="2">
    <source>
        <dbReference type="ARBA" id="ARBA00022797"/>
    </source>
</evidence>
<name>I8J6P1_9BACL</name>
<keyword evidence="1" id="KW-0547">Nucleotide-binding</keyword>
<keyword evidence="13" id="KW-1185">Reference proteome</keyword>
<dbReference type="InterPro" id="IPR000014">
    <property type="entry name" value="PAS"/>
</dbReference>
<comment type="caution">
    <text evidence="12">The sequence shown here is derived from an EMBL/GenBank/DDBJ whole genome shotgun (WGS) entry which is preliminary data.</text>
</comment>
<dbReference type="Pfam" id="PF00158">
    <property type="entry name" value="Sigma54_activat"/>
    <property type="match status" value="1"/>
</dbReference>
<dbReference type="GO" id="GO:0003677">
    <property type="term" value="F:DNA binding"/>
    <property type="evidence" value="ECO:0007669"/>
    <property type="project" value="UniProtKB-KW"/>
</dbReference>
<dbReference type="InterPro" id="IPR000700">
    <property type="entry name" value="PAS-assoc_C"/>
</dbReference>
<dbReference type="InterPro" id="IPR025662">
    <property type="entry name" value="Sigma_54_int_dom_ATP-bd_1"/>
</dbReference>
<dbReference type="InterPro" id="IPR009057">
    <property type="entry name" value="Homeodomain-like_sf"/>
</dbReference>
<dbReference type="Pfam" id="PF25601">
    <property type="entry name" value="AAA_lid_14"/>
    <property type="match status" value="1"/>
</dbReference>
<accession>I8J6P1</accession>
<dbReference type="GO" id="GO:0006355">
    <property type="term" value="P:regulation of DNA-templated transcription"/>
    <property type="evidence" value="ECO:0007669"/>
    <property type="project" value="InterPro"/>
</dbReference>
<dbReference type="SUPFAM" id="SSF55785">
    <property type="entry name" value="PYP-like sensor domain (PAS domain)"/>
    <property type="match status" value="1"/>
</dbReference>
<organism evidence="12 13">
    <name type="scientific">Fictibacillus macauensis ZFHKF-1</name>
    <dbReference type="NCBI Taxonomy" id="1196324"/>
    <lineage>
        <taxon>Bacteria</taxon>
        <taxon>Bacillati</taxon>
        <taxon>Bacillota</taxon>
        <taxon>Bacilli</taxon>
        <taxon>Bacillales</taxon>
        <taxon>Fictibacillaceae</taxon>
        <taxon>Fictibacillus</taxon>
    </lineage>
</organism>
<evidence type="ECO:0000256" key="7">
    <source>
        <dbReference type="ARBA" id="ARBA00029500"/>
    </source>
</evidence>
<feature type="domain" description="PAS" evidence="10">
    <location>
        <begin position="5"/>
        <end position="64"/>
    </location>
</feature>
<dbReference type="FunFam" id="3.40.50.300:FF:000006">
    <property type="entry name" value="DNA-binding transcriptional regulator NtrC"/>
    <property type="match status" value="1"/>
</dbReference>
<dbReference type="PROSITE" id="PS00675">
    <property type="entry name" value="SIGMA54_INTERACT_1"/>
    <property type="match status" value="1"/>
</dbReference>
<dbReference type="InterPro" id="IPR002078">
    <property type="entry name" value="Sigma_54_int"/>
</dbReference>
<dbReference type="eggNOG" id="COG3829">
    <property type="taxonomic scope" value="Bacteria"/>
</dbReference>
<dbReference type="Pfam" id="PF18024">
    <property type="entry name" value="HTH_50"/>
    <property type="match status" value="1"/>
</dbReference>
<evidence type="ECO:0000313" key="12">
    <source>
        <dbReference type="EMBL" id="EIT87451.1"/>
    </source>
</evidence>
<dbReference type="RefSeq" id="WP_007200156.1">
    <property type="nucleotide sequence ID" value="NZ_AKKV01000004.1"/>
</dbReference>
<keyword evidence="5" id="KW-0238">DNA-binding</keyword>
<keyword evidence="6" id="KW-0804">Transcription</keyword>
<sequence length="454" mass="51541">MRELLEREIEGIINASGENIMMTDGRGVILRSVKNGQEVYGLASSELVGKSVQELEALHIFNPSVTLRVIEEKKPITVMQQTATGKTMMTRGVPLLDEHHNVIRVISFSHDMTEIQQLKEKYEAMQQKMMHYESEIEQLRDQHGLPHGVVIKSKAMQDVWTLIRKVAGSSATVVLQGESGVGKSIFARAIHHHSTRRDGPLIEVNCGAIPESLVESELFGYEPGAFTGAHSKGKVGLLELANKGTLFLDEIGELPLSIQVKLLKVLQEKTFVRVGGTKSRSVDFRLITASHRDLKEMVADGTFREDLYYRLHVVPLLIPPLRERPDDIVQLTHAFLAVFNERYHTNKHMHPLALQQLLHYAWPGNVRELENMIERLVVTVESEQIQQEHIPFLSNEQHVPATTLQEALADVERKWLIQARTQCQSTYEMARYLGMSQPTVIRRLQKYKIDSKMN</sequence>
<dbReference type="InterPro" id="IPR030828">
    <property type="entry name" value="HTH_TyrR"/>
</dbReference>
<dbReference type="PANTHER" id="PTHR32071">
    <property type="entry name" value="TRANSCRIPTIONAL REGULATORY PROTEIN"/>
    <property type="match status" value="1"/>
</dbReference>
<protein>
    <recommendedName>
        <fullName evidence="7">HTH-type transcriptional regulatory protein TyrR</fullName>
    </recommendedName>
</protein>